<reference evidence="3" key="1">
    <citation type="submission" date="2016-09" db="EMBL/GenBank/DDBJ databases">
        <authorList>
            <person name="Jeantristanb JTB J.-T."/>
            <person name="Ricardo R."/>
        </authorList>
    </citation>
    <scope>NUCLEOTIDE SEQUENCE [LARGE SCALE GENOMIC DNA]</scope>
</reference>
<dbReference type="AlphaFoldDB" id="A0A238EZB7"/>
<evidence type="ECO:0000313" key="2">
    <source>
        <dbReference type="EMBL" id="SCV67190.1"/>
    </source>
</evidence>
<keyword evidence="1" id="KW-0472">Membrane</keyword>
<evidence type="ECO:0000256" key="1">
    <source>
        <dbReference type="SAM" id="Phobius"/>
    </source>
</evidence>
<organism evidence="2 3">
    <name type="scientific">Microbotryum intermedium</name>
    <dbReference type="NCBI Taxonomy" id="269621"/>
    <lineage>
        <taxon>Eukaryota</taxon>
        <taxon>Fungi</taxon>
        <taxon>Dikarya</taxon>
        <taxon>Basidiomycota</taxon>
        <taxon>Pucciniomycotina</taxon>
        <taxon>Microbotryomycetes</taxon>
        <taxon>Microbotryales</taxon>
        <taxon>Microbotryaceae</taxon>
        <taxon>Microbotryum</taxon>
    </lineage>
</organism>
<keyword evidence="3" id="KW-1185">Reference proteome</keyword>
<evidence type="ECO:0000313" key="3">
    <source>
        <dbReference type="Proteomes" id="UP000198372"/>
    </source>
</evidence>
<sequence>MTTVVSAKGTAPSAFVTIVSKVVSEAKSLASEAAATAAAVASSATNHPTYFGPIDKFMALPETTKIIVYVCVGLFTLVLIGMLVLWCMSRSEEKADRRRELELPMRSPVVTFDEGASWTNASSRTIGGPWERKKSWVYRGDD</sequence>
<keyword evidence="1" id="KW-1133">Transmembrane helix</keyword>
<keyword evidence="1" id="KW-0812">Transmembrane</keyword>
<dbReference type="OrthoDB" id="2537395at2759"/>
<feature type="transmembrane region" description="Helical" evidence="1">
    <location>
        <begin position="66"/>
        <end position="88"/>
    </location>
</feature>
<proteinExistence type="predicted"/>
<name>A0A238EZB7_9BASI</name>
<dbReference type="EMBL" id="FMSP01000001">
    <property type="protein sequence ID" value="SCV67190.1"/>
    <property type="molecule type" value="Genomic_DNA"/>
</dbReference>
<dbReference type="Proteomes" id="UP000198372">
    <property type="component" value="Unassembled WGS sequence"/>
</dbReference>
<protein>
    <submittedName>
        <fullName evidence="2">BQ2448_5836 protein</fullName>
    </submittedName>
</protein>
<gene>
    <name evidence="2" type="ORF">BQ2448_5836</name>
</gene>
<accession>A0A238EZB7</accession>